<keyword evidence="5" id="KW-0449">Lipoprotein</keyword>
<evidence type="ECO:0000313" key="8">
    <source>
        <dbReference type="Proteomes" id="UP000594380"/>
    </source>
</evidence>
<comment type="caution">
    <text evidence="7">The sequence shown here is derived from an EMBL/GenBank/DDBJ whole genome shotgun (WGS) entry which is preliminary data.</text>
</comment>
<name>A0A7Y6K4T8_9BURK</name>
<evidence type="ECO:0000256" key="5">
    <source>
        <dbReference type="ARBA" id="ARBA00023288"/>
    </source>
</evidence>
<dbReference type="GO" id="GO:0009279">
    <property type="term" value="C:cell outer membrane"/>
    <property type="evidence" value="ECO:0007669"/>
    <property type="project" value="UniProtKB-SubCell"/>
</dbReference>
<feature type="region of interest" description="Disordered" evidence="6">
    <location>
        <begin position="1"/>
        <end position="20"/>
    </location>
</feature>
<dbReference type="Proteomes" id="UP000594380">
    <property type="component" value="Unassembled WGS sequence"/>
</dbReference>
<reference evidence="7 8" key="1">
    <citation type="submission" date="2020-02" db="EMBL/GenBank/DDBJ databases">
        <title>Paraburkholderia simonii sp. nov. and Paraburkholderia youngii sp. nov. Brazilian and Mexican Mimosa-associated rhizobia.</title>
        <authorList>
            <person name="Mavima L."/>
            <person name="Beukes C.W."/>
            <person name="Chan W.Y."/>
            <person name="Palmer M."/>
            <person name="De Meyer S.E."/>
            <person name="James E.K."/>
            <person name="Venter S.N."/>
            <person name="Steenkamp E.T."/>
        </authorList>
    </citation>
    <scope>NUCLEOTIDE SEQUENCE [LARGE SCALE GENOMIC DNA]</scope>
    <source>
        <strain evidence="7 8">JPY169</strain>
    </source>
</reference>
<organism evidence="7 8">
    <name type="scientific">Paraburkholderia youngii</name>
    <dbReference type="NCBI Taxonomy" id="2782701"/>
    <lineage>
        <taxon>Bacteria</taxon>
        <taxon>Pseudomonadati</taxon>
        <taxon>Pseudomonadota</taxon>
        <taxon>Betaproteobacteria</taxon>
        <taxon>Burkholderiales</taxon>
        <taxon>Burkholderiaceae</taxon>
        <taxon>Paraburkholderia</taxon>
    </lineage>
</organism>
<comment type="subcellular location">
    <subcellularLocation>
        <location evidence="1">Cell outer membrane</location>
        <topology evidence="1">Lipid-anchor</topology>
    </subcellularLocation>
</comment>
<dbReference type="EMBL" id="JAALDK010000001">
    <property type="protein sequence ID" value="NUY03654.1"/>
    <property type="molecule type" value="Genomic_DNA"/>
</dbReference>
<keyword evidence="2" id="KW-0732">Signal</keyword>
<gene>
    <name evidence="7" type="ORF">G5S42_28970</name>
</gene>
<protein>
    <submittedName>
        <fullName evidence="7">Uncharacterized protein</fullName>
    </submittedName>
</protein>
<evidence type="ECO:0000256" key="2">
    <source>
        <dbReference type="ARBA" id="ARBA00022729"/>
    </source>
</evidence>
<keyword evidence="3" id="KW-0472">Membrane</keyword>
<evidence type="ECO:0000256" key="3">
    <source>
        <dbReference type="ARBA" id="ARBA00023136"/>
    </source>
</evidence>
<dbReference type="AlphaFoldDB" id="A0A7Y6K4T8"/>
<proteinExistence type="predicted"/>
<evidence type="ECO:0000313" key="7">
    <source>
        <dbReference type="EMBL" id="NUY03654.1"/>
    </source>
</evidence>
<evidence type="ECO:0000256" key="1">
    <source>
        <dbReference type="ARBA" id="ARBA00004459"/>
    </source>
</evidence>
<dbReference type="InterPro" id="IPR008874">
    <property type="entry name" value="TraT_complement-R"/>
</dbReference>
<accession>A0A7Y6K4T8</accession>
<dbReference type="Pfam" id="PF05818">
    <property type="entry name" value="TraT"/>
    <property type="match status" value="1"/>
</dbReference>
<keyword evidence="4" id="KW-0564">Palmitate</keyword>
<evidence type="ECO:0000256" key="6">
    <source>
        <dbReference type="SAM" id="MobiDB-lite"/>
    </source>
</evidence>
<evidence type="ECO:0000256" key="4">
    <source>
        <dbReference type="ARBA" id="ARBA00023139"/>
    </source>
</evidence>
<sequence>MPSFPHMNGGASINKEINSNDWPACSRTYQTRILSVANKVNLDFAEAAPPLRSGLVRVIAGPF</sequence>